<protein>
    <submittedName>
        <fullName evidence="1">5051_t:CDS:1</fullName>
    </submittedName>
</protein>
<reference evidence="1" key="1">
    <citation type="submission" date="2021-06" db="EMBL/GenBank/DDBJ databases">
        <authorList>
            <person name="Kallberg Y."/>
            <person name="Tangrot J."/>
            <person name="Rosling A."/>
        </authorList>
    </citation>
    <scope>NUCLEOTIDE SEQUENCE</scope>
    <source>
        <strain evidence="1">MA453B</strain>
    </source>
</reference>
<sequence length="188" mass="22038">EKVEDNNIEYEHCGALRWEEEKPGLCCMNGEVILAQLQVPPPEIYYLLTEKDPISKGAHYHQISLALPEQGEIPKFSQIYFHDSNNIEAQIDRRHDVIKQELNRDIIENIQNVLIDLNPFVDTYIFAGNKNLQDSIYYILIHNKYGKDIKQYNIPLAKKIAAICFFNKNMHVRDIFIVRHNDELERIS</sequence>
<dbReference type="PANTHER" id="PTHR45786:SF74">
    <property type="entry name" value="ATP-DEPENDENT DNA HELICASE"/>
    <property type="match status" value="1"/>
</dbReference>
<feature type="non-terminal residue" evidence="1">
    <location>
        <position position="188"/>
    </location>
</feature>
<name>A0A9N9NWI3_9GLOM</name>
<gene>
    <name evidence="1" type="ORF">DERYTH_LOCUS18322</name>
</gene>
<evidence type="ECO:0000313" key="2">
    <source>
        <dbReference type="Proteomes" id="UP000789405"/>
    </source>
</evidence>
<dbReference type="EMBL" id="CAJVPY010018424">
    <property type="protein sequence ID" value="CAG8766977.1"/>
    <property type="molecule type" value="Genomic_DNA"/>
</dbReference>
<dbReference type="OrthoDB" id="6777647at2759"/>
<evidence type="ECO:0000313" key="1">
    <source>
        <dbReference type="EMBL" id="CAG8766977.1"/>
    </source>
</evidence>
<organism evidence="1 2">
    <name type="scientific">Dentiscutata erythropus</name>
    <dbReference type="NCBI Taxonomy" id="1348616"/>
    <lineage>
        <taxon>Eukaryota</taxon>
        <taxon>Fungi</taxon>
        <taxon>Fungi incertae sedis</taxon>
        <taxon>Mucoromycota</taxon>
        <taxon>Glomeromycotina</taxon>
        <taxon>Glomeromycetes</taxon>
        <taxon>Diversisporales</taxon>
        <taxon>Gigasporaceae</taxon>
        <taxon>Dentiscutata</taxon>
    </lineage>
</organism>
<dbReference type="PANTHER" id="PTHR45786">
    <property type="entry name" value="DNA BINDING PROTEIN-LIKE"/>
    <property type="match status" value="1"/>
</dbReference>
<comment type="caution">
    <text evidence="1">The sequence shown here is derived from an EMBL/GenBank/DDBJ whole genome shotgun (WGS) entry which is preliminary data.</text>
</comment>
<accession>A0A9N9NWI3</accession>
<dbReference type="AlphaFoldDB" id="A0A9N9NWI3"/>
<proteinExistence type="predicted"/>
<keyword evidence="2" id="KW-1185">Reference proteome</keyword>
<dbReference type="Proteomes" id="UP000789405">
    <property type="component" value="Unassembled WGS sequence"/>
</dbReference>